<sequence>MIYHQIRIAMKPDVPADKVEQALDLLRQMGRELDVVEFFLVGRDIGGEFDYGAMYALKDVDAYRTYMYAPLHRRIDAVGLPLVAKMISQDLTDDPDPEIDAKIAQVHADRFADHPELLELVEDLGSYQGSGVPTKEDSA</sequence>
<dbReference type="EMBL" id="VSFG01000001">
    <property type="protein sequence ID" value="TYB49337.1"/>
    <property type="molecule type" value="Genomic_DNA"/>
</dbReference>
<name>A0A5D0NXV5_9ACTN</name>
<protein>
    <submittedName>
        <fullName evidence="2">Dabb family protein</fullName>
    </submittedName>
</protein>
<dbReference type="InterPro" id="IPR013097">
    <property type="entry name" value="Dabb"/>
</dbReference>
<keyword evidence="3" id="KW-1185">Reference proteome</keyword>
<dbReference type="Pfam" id="PF07876">
    <property type="entry name" value="Dabb"/>
    <property type="match status" value="1"/>
</dbReference>
<comment type="caution">
    <text evidence="2">The sequence shown here is derived from an EMBL/GenBank/DDBJ whole genome shotgun (WGS) entry which is preliminary data.</text>
</comment>
<gene>
    <name evidence="2" type="ORF">FXF69_09660</name>
</gene>
<dbReference type="RefSeq" id="WP_067904769.1">
    <property type="nucleotide sequence ID" value="NZ_VSFG01000001.1"/>
</dbReference>
<dbReference type="PROSITE" id="PS51502">
    <property type="entry name" value="S_R_A_B_BARREL"/>
    <property type="match status" value="1"/>
</dbReference>
<dbReference type="SUPFAM" id="SSF54909">
    <property type="entry name" value="Dimeric alpha+beta barrel"/>
    <property type="match status" value="1"/>
</dbReference>
<feature type="domain" description="Stress-response A/B barrel" evidence="1">
    <location>
        <begin position="2"/>
        <end position="91"/>
    </location>
</feature>
<dbReference type="Gene3D" id="3.30.70.100">
    <property type="match status" value="1"/>
</dbReference>
<evidence type="ECO:0000259" key="1">
    <source>
        <dbReference type="PROSITE" id="PS51502"/>
    </source>
</evidence>
<proteinExistence type="predicted"/>
<evidence type="ECO:0000313" key="3">
    <source>
        <dbReference type="Proteomes" id="UP000323380"/>
    </source>
</evidence>
<dbReference type="Proteomes" id="UP000323380">
    <property type="component" value="Unassembled WGS sequence"/>
</dbReference>
<dbReference type="AlphaFoldDB" id="A0A5D0NXV5"/>
<dbReference type="InterPro" id="IPR011008">
    <property type="entry name" value="Dimeric_a/b-barrel"/>
</dbReference>
<dbReference type="SMART" id="SM00886">
    <property type="entry name" value="Dabb"/>
    <property type="match status" value="1"/>
</dbReference>
<accession>A0A5D0NXV5</accession>
<organism evidence="2 3">
    <name type="scientific">Actinomadura chibensis</name>
    <dbReference type="NCBI Taxonomy" id="392828"/>
    <lineage>
        <taxon>Bacteria</taxon>
        <taxon>Bacillati</taxon>
        <taxon>Actinomycetota</taxon>
        <taxon>Actinomycetes</taxon>
        <taxon>Streptosporangiales</taxon>
        <taxon>Thermomonosporaceae</taxon>
        <taxon>Actinomadura</taxon>
    </lineage>
</organism>
<evidence type="ECO:0000313" key="2">
    <source>
        <dbReference type="EMBL" id="TYB49337.1"/>
    </source>
</evidence>
<reference evidence="2 3" key="1">
    <citation type="submission" date="2019-08" db="EMBL/GenBank/DDBJ databases">
        <title>Actinomadura sp. nov. CYP1-5 isolated from mountain soil.</title>
        <authorList>
            <person name="Songsumanus A."/>
            <person name="Kuncharoen N."/>
            <person name="Kudo T."/>
            <person name="Yuki M."/>
            <person name="Igarashi Y."/>
            <person name="Tanasupawat S."/>
        </authorList>
    </citation>
    <scope>NUCLEOTIDE SEQUENCE [LARGE SCALE GENOMIC DNA]</scope>
    <source>
        <strain evidence="2 3">JCM 14158</strain>
    </source>
</reference>